<dbReference type="SUPFAM" id="SSF103481">
    <property type="entry name" value="Multidrug resistance efflux transporter EmrE"/>
    <property type="match status" value="2"/>
</dbReference>
<dbReference type="Proteomes" id="UP000449547">
    <property type="component" value="Unassembled WGS sequence"/>
</dbReference>
<dbReference type="OrthoDB" id="306876at2759"/>
<dbReference type="GeneID" id="54781701"/>
<name>A0A642UMY1_DIURU</name>
<keyword evidence="3 5" id="KW-1133">Transmembrane helix</keyword>
<feature type="transmembrane region" description="Helical" evidence="5">
    <location>
        <begin position="288"/>
        <end position="307"/>
    </location>
</feature>
<feature type="domain" description="EamA" evidence="6">
    <location>
        <begin position="20"/>
        <end position="159"/>
    </location>
</feature>
<keyword evidence="8" id="KW-1185">Reference proteome</keyword>
<proteinExistence type="predicted"/>
<comment type="caution">
    <text evidence="7">The sequence shown here is derived from an EMBL/GenBank/DDBJ whole genome shotgun (WGS) entry which is preliminary data.</text>
</comment>
<organism evidence="7 8">
    <name type="scientific">Diutina rugosa</name>
    <name type="common">Yeast</name>
    <name type="synonym">Candida rugosa</name>
    <dbReference type="NCBI Taxonomy" id="5481"/>
    <lineage>
        <taxon>Eukaryota</taxon>
        <taxon>Fungi</taxon>
        <taxon>Dikarya</taxon>
        <taxon>Ascomycota</taxon>
        <taxon>Saccharomycotina</taxon>
        <taxon>Pichiomycetes</taxon>
        <taxon>Debaryomycetaceae</taxon>
        <taxon>Diutina</taxon>
    </lineage>
</organism>
<feature type="transmembrane region" description="Helical" evidence="5">
    <location>
        <begin position="115"/>
        <end position="137"/>
    </location>
</feature>
<accession>A0A642UMY1</accession>
<keyword evidence="4 5" id="KW-0472">Membrane</keyword>
<evidence type="ECO:0000256" key="3">
    <source>
        <dbReference type="ARBA" id="ARBA00022989"/>
    </source>
</evidence>
<evidence type="ECO:0000259" key="6">
    <source>
        <dbReference type="Pfam" id="PF00892"/>
    </source>
</evidence>
<dbReference type="GO" id="GO:0016020">
    <property type="term" value="C:membrane"/>
    <property type="evidence" value="ECO:0007669"/>
    <property type="project" value="UniProtKB-SubCell"/>
</dbReference>
<gene>
    <name evidence="7" type="ORF">DIURU_003050</name>
</gene>
<evidence type="ECO:0000256" key="4">
    <source>
        <dbReference type="ARBA" id="ARBA00023136"/>
    </source>
</evidence>
<dbReference type="PANTHER" id="PTHR22911">
    <property type="entry name" value="ACYL-MALONYL CONDENSING ENZYME-RELATED"/>
    <property type="match status" value="1"/>
</dbReference>
<feature type="domain" description="EamA" evidence="6">
    <location>
        <begin position="200"/>
        <end position="330"/>
    </location>
</feature>
<feature type="transmembrane region" description="Helical" evidence="5">
    <location>
        <begin position="91"/>
        <end position="109"/>
    </location>
</feature>
<feature type="transmembrane region" description="Helical" evidence="5">
    <location>
        <begin position="226"/>
        <end position="250"/>
    </location>
</feature>
<feature type="transmembrane region" description="Helical" evidence="5">
    <location>
        <begin position="149"/>
        <end position="167"/>
    </location>
</feature>
<dbReference type="OMA" id="PIASCYV"/>
<dbReference type="VEuPathDB" id="FungiDB:DIURU_003050"/>
<evidence type="ECO:0000256" key="5">
    <source>
        <dbReference type="SAM" id="Phobius"/>
    </source>
</evidence>
<dbReference type="RefSeq" id="XP_034012186.1">
    <property type="nucleotide sequence ID" value="XM_034155770.1"/>
</dbReference>
<evidence type="ECO:0000256" key="2">
    <source>
        <dbReference type="ARBA" id="ARBA00022692"/>
    </source>
</evidence>
<dbReference type="AlphaFoldDB" id="A0A642UMY1"/>
<feature type="transmembrane region" description="Helical" evidence="5">
    <location>
        <begin position="256"/>
        <end position="276"/>
    </location>
</feature>
<dbReference type="EMBL" id="SWFT01000096">
    <property type="protein sequence ID" value="KAA8901999.1"/>
    <property type="molecule type" value="Genomic_DNA"/>
</dbReference>
<evidence type="ECO:0000313" key="7">
    <source>
        <dbReference type="EMBL" id="KAA8901999.1"/>
    </source>
</evidence>
<comment type="subcellular location">
    <subcellularLocation>
        <location evidence="1">Membrane</location>
        <topology evidence="1">Multi-pass membrane protein</topology>
    </subcellularLocation>
</comment>
<feature type="transmembrane region" description="Helical" evidence="5">
    <location>
        <begin position="57"/>
        <end position="79"/>
    </location>
</feature>
<feature type="transmembrane region" description="Helical" evidence="5">
    <location>
        <begin position="313"/>
        <end position="330"/>
    </location>
</feature>
<protein>
    <recommendedName>
        <fullName evidence="6">EamA domain-containing protein</fullName>
    </recommendedName>
</protein>
<feature type="transmembrane region" description="Helical" evidence="5">
    <location>
        <begin position="194"/>
        <end position="214"/>
    </location>
</feature>
<dbReference type="InterPro" id="IPR000620">
    <property type="entry name" value="EamA_dom"/>
</dbReference>
<evidence type="ECO:0000256" key="1">
    <source>
        <dbReference type="ARBA" id="ARBA00004141"/>
    </source>
</evidence>
<dbReference type="InterPro" id="IPR037185">
    <property type="entry name" value="EmrE-like"/>
</dbReference>
<sequence>MLAWLHAQPWYQDYVAANTGEAILVLAQVFNAVMIATCKLLETDPDAVQTFNPFQILFARMFITYVCCLVYMGVTKCVAEYPFGPANLRKLLLARGFFGFFGVFGLYYSLQYLSISDAVAITFLVPMVTGLLAWVLIHERYSWTEAGCALVSFFGVVLIAKPAFIFGTTEDEAGDTSENPEDDSVESSSSSLRLLATSVGLLGVMGASTVYVILRKIGMQAHPLLSVSYFSLMTCVVSCIAIVVVPAYSFRLPESGYQWFLFMLIGFSGFIMQFCLASGVQRVRAGRASMMSYSNMVFALILDAVLWHHLPGLLSMLGISLIIGMAVVVLRHKAADAVVDDPEAKDIPLNVFTDDEVDTTL</sequence>
<reference evidence="7 8" key="1">
    <citation type="submission" date="2019-07" db="EMBL/GenBank/DDBJ databases">
        <title>Genome assembly of two rare yeast pathogens: Diutina rugosa and Trichomonascus ciferrii.</title>
        <authorList>
            <person name="Mixao V."/>
            <person name="Saus E."/>
            <person name="Hansen A."/>
            <person name="Lass-Flor C."/>
            <person name="Gabaldon T."/>
        </authorList>
    </citation>
    <scope>NUCLEOTIDE SEQUENCE [LARGE SCALE GENOMIC DNA]</scope>
    <source>
        <strain evidence="7 8">CBS 613</strain>
    </source>
</reference>
<dbReference type="Pfam" id="PF00892">
    <property type="entry name" value="EamA"/>
    <property type="match status" value="2"/>
</dbReference>
<evidence type="ECO:0000313" key="8">
    <source>
        <dbReference type="Proteomes" id="UP000449547"/>
    </source>
</evidence>
<keyword evidence="2 5" id="KW-0812">Transmembrane</keyword>
<dbReference type="PANTHER" id="PTHR22911:SF6">
    <property type="entry name" value="SOLUTE CARRIER FAMILY 35 MEMBER G1"/>
    <property type="match status" value="1"/>
</dbReference>